<keyword evidence="3" id="KW-1185">Reference proteome</keyword>
<dbReference type="EMBL" id="GL376608">
    <property type="status" value="NOT_ANNOTATED_CDS"/>
    <property type="molecule type" value="Genomic_DNA"/>
</dbReference>
<reference evidence="2" key="3">
    <citation type="submission" date="2015-02" db="UniProtKB">
        <authorList>
            <consortium name="EnsemblProtists"/>
        </authorList>
    </citation>
    <scope>IDENTIFICATION</scope>
    <source>
        <strain evidence="2">DAOM BR144</strain>
    </source>
</reference>
<dbReference type="AlphaFoldDB" id="K3X511"/>
<keyword evidence="1" id="KW-0472">Membrane</keyword>
<evidence type="ECO:0000256" key="1">
    <source>
        <dbReference type="SAM" id="Phobius"/>
    </source>
</evidence>
<accession>K3X511</accession>
<feature type="transmembrane region" description="Helical" evidence="1">
    <location>
        <begin position="438"/>
        <end position="457"/>
    </location>
</feature>
<evidence type="ECO:0000313" key="2">
    <source>
        <dbReference type="EnsemblProtists" id="PYU1_T012310"/>
    </source>
</evidence>
<evidence type="ECO:0000313" key="3">
    <source>
        <dbReference type="Proteomes" id="UP000019132"/>
    </source>
</evidence>
<dbReference type="HOGENOM" id="CLU_023714_0_0_1"/>
<proteinExistence type="predicted"/>
<dbReference type="Proteomes" id="UP000019132">
    <property type="component" value="Unassembled WGS sequence"/>
</dbReference>
<dbReference type="InParanoid" id="K3X511"/>
<keyword evidence="1" id="KW-0812">Transmembrane</keyword>
<organism evidence="2 3">
    <name type="scientific">Globisporangium ultimum (strain ATCC 200006 / CBS 805.95 / DAOM BR144)</name>
    <name type="common">Pythium ultimum</name>
    <dbReference type="NCBI Taxonomy" id="431595"/>
    <lineage>
        <taxon>Eukaryota</taxon>
        <taxon>Sar</taxon>
        <taxon>Stramenopiles</taxon>
        <taxon>Oomycota</taxon>
        <taxon>Peronosporomycetes</taxon>
        <taxon>Pythiales</taxon>
        <taxon>Pythiaceae</taxon>
        <taxon>Globisporangium</taxon>
    </lineage>
</organism>
<name>K3X511_GLOUD</name>
<protein>
    <submittedName>
        <fullName evidence="2">Uncharacterized protein</fullName>
    </submittedName>
</protein>
<feature type="transmembrane region" description="Helical" evidence="1">
    <location>
        <begin position="306"/>
        <end position="325"/>
    </location>
</feature>
<dbReference type="eggNOG" id="ENOG502RW9C">
    <property type="taxonomic scope" value="Eukaryota"/>
</dbReference>
<feature type="transmembrane region" description="Helical" evidence="1">
    <location>
        <begin position="396"/>
        <end position="418"/>
    </location>
</feature>
<dbReference type="VEuPathDB" id="FungiDB:PYU1_G012284"/>
<keyword evidence="1" id="KW-1133">Transmembrane helix</keyword>
<reference evidence="3" key="2">
    <citation type="submission" date="2010-04" db="EMBL/GenBank/DDBJ databases">
        <authorList>
            <person name="Buell R."/>
            <person name="Hamilton J."/>
            <person name="Hostetler J."/>
        </authorList>
    </citation>
    <scope>NUCLEOTIDE SEQUENCE [LARGE SCALE GENOMIC DNA]</scope>
    <source>
        <strain evidence="3">DAOM:BR144</strain>
    </source>
</reference>
<sequence length="555" mass="62961">MSETGIWVYLRWRLQVLKACAFLMAISFLDLRDLWYKITWVGPYDSFAFEAGSRGTLLPTALPVSITLPPSLDWPELTSGWPSYLSRCDNLTAFCSSGSTFFLNAMGANCAVGVGNETKVIPQLVMTSNVRSDSMAWGSCQLLYDHRKPGICQQHIVSNFLERYYMQPVSVPREWKAQEGSLAEAELLRFLDLIARSHPRYKIICTGGFAYDKPGLYYPRIFGCASPNLFRAEYVGVYATESYRLQYDKAWLTAIDVVSFVGLQYKIRQNTINYFEMSEQSTTISTHDDTTHAIELSVTEITSNNFVSSGLLYVLMVIVDFLLLVSQMYTGLELVTEWIIPVLRKKDDKKPEEEHKERLRDTTGTVSVQQNGSEDVLFSKEEYTSFLSTSLYRNNIIVVFTVITQAISWGIIIPNSVIWTWSLSSSAKLQAYLGSLRLWTLILIGVNAIWDFVVFFFEKQAYLFTRATYVTSFEVMAIGAICAYSLRADVMAISETKFGVEHQRINDVFSFAGFIAHGNTFNEDLEHLPNSRAELLKIMYLPLVNIVLYSILGVE</sequence>
<reference evidence="3" key="1">
    <citation type="journal article" date="2010" name="Genome Biol.">
        <title>Genome sequence of the necrotrophic plant pathogen Pythium ultimum reveals original pathogenicity mechanisms and effector repertoire.</title>
        <authorList>
            <person name="Levesque C.A."/>
            <person name="Brouwer H."/>
            <person name="Cano L."/>
            <person name="Hamilton J.P."/>
            <person name="Holt C."/>
            <person name="Huitema E."/>
            <person name="Raffaele S."/>
            <person name="Robideau G.P."/>
            <person name="Thines M."/>
            <person name="Win J."/>
            <person name="Zerillo M.M."/>
            <person name="Beakes G.W."/>
            <person name="Boore J.L."/>
            <person name="Busam D."/>
            <person name="Dumas B."/>
            <person name="Ferriera S."/>
            <person name="Fuerstenberg S.I."/>
            <person name="Gachon C.M."/>
            <person name="Gaulin E."/>
            <person name="Govers F."/>
            <person name="Grenville-Briggs L."/>
            <person name="Horner N."/>
            <person name="Hostetler J."/>
            <person name="Jiang R.H."/>
            <person name="Johnson J."/>
            <person name="Krajaejun T."/>
            <person name="Lin H."/>
            <person name="Meijer H.J."/>
            <person name="Moore B."/>
            <person name="Morris P."/>
            <person name="Phuntmart V."/>
            <person name="Puiu D."/>
            <person name="Shetty J."/>
            <person name="Stajich J.E."/>
            <person name="Tripathy S."/>
            <person name="Wawra S."/>
            <person name="van West P."/>
            <person name="Whitty B.R."/>
            <person name="Coutinho P.M."/>
            <person name="Henrissat B."/>
            <person name="Martin F."/>
            <person name="Thomas P.D."/>
            <person name="Tyler B.M."/>
            <person name="De Vries R.P."/>
            <person name="Kamoun S."/>
            <person name="Yandell M."/>
            <person name="Tisserat N."/>
            <person name="Buell C.R."/>
        </authorList>
    </citation>
    <scope>NUCLEOTIDE SEQUENCE</scope>
    <source>
        <strain evidence="3">DAOM:BR144</strain>
    </source>
</reference>
<dbReference type="EnsemblProtists" id="PYU1_T012310">
    <property type="protein sequence ID" value="PYU1_T012310"/>
    <property type="gene ID" value="PYU1_G012284"/>
</dbReference>